<protein>
    <submittedName>
        <fullName evidence="1">DUF1667 domain-containing protein</fullName>
    </submittedName>
</protein>
<dbReference type="SUPFAM" id="SSF160148">
    <property type="entry name" value="CPE0013-like"/>
    <property type="match status" value="1"/>
</dbReference>
<proteinExistence type="predicted"/>
<keyword evidence="2" id="KW-1185">Reference proteome</keyword>
<comment type="caution">
    <text evidence="1">The sequence shown here is derived from an EMBL/GenBank/DDBJ whole genome shotgun (WGS) entry which is preliminary data.</text>
</comment>
<evidence type="ECO:0000313" key="2">
    <source>
        <dbReference type="Proteomes" id="UP000476055"/>
    </source>
</evidence>
<dbReference type="PANTHER" id="PTHR39450:SF1">
    <property type="entry name" value="DUF1667 DOMAIN-CONTAINING PROTEIN"/>
    <property type="match status" value="1"/>
</dbReference>
<dbReference type="Proteomes" id="UP000476055">
    <property type="component" value="Unassembled WGS sequence"/>
</dbReference>
<organism evidence="1 2">
    <name type="scientific">Waltera intestinalis</name>
    <dbReference type="NCBI Taxonomy" id="2606635"/>
    <lineage>
        <taxon>Bacteria</taxon>
        <taxon>Bacillati</taxon>
        <taxon>Bacillota</taxon>
        <taxon>Clostridia</taxon>
        <taxon>Lachnospirales</taxon>
        <taxon>Lachnospiraceae</taxon>
        <taxon>Waltera</taxon>
    </lineage>
</organism>
<reference evidence="1 2" key="1">
    <citation type="submission" date="2019-08" db="EMBL/GenBank/DDBJ databases">
        <title>In-depth cultivation of the pig gut microbiome towards novel bacterial diversity and tailored functional studies.</title>
        <authorList>
            <person name="Wylensek D."/>
            <person name="Hitch T.C.A."/>
            <person name="Clavel T."/>
        </authorList>
    </citation>
    <scope>NUCLEOTIDE SEQUENCE [LARGE SCALE GENOMIC DNA]</scope>
    <source>
        <strain evidence="1 2">WCA3-601-WT-6H</strain>
    </source>
</reference>
<dbReference type="AlphaFoldDB" id="A0A6L5YGH6"/>
<dbReference type="Pfam" id="PF07892">
    <property type="entry name" value="DUF1667"/>
    <property type="match status" value="1"/>
</dbReference>
<dbReference type="EMBL" id="VUMU01000003">
    <property type="protein sequence ID" value="MST57341.1"/>
    <property type="molecule type" value="Genomic_DNA"/>
</dbReference>
<dbReference type="Gene3D" id="3.10.530.10">
    <property type="entry name" value="CPE0013-like"/>
    <property type="match status" value="1"/>
</dbReference>
<name>A0A6L5YGH6_9FIRM</name>
<gene>
    <name evidence="1" type="ORF">FYJ59_03645</name>
</gene>
<evidence type="ECO:0000313" key="1">
    <source>
        <dbReference type="EMBL" id="MST57341.1"/>
    </source>
</evidence>
<sequence length="125" mass="13099">MAEKNTTQKELTCICCPVGCALTVTIADDSSVTVTGNRCPRGAAYGEKEVTNPMRIVTSTVRVTGYPDAVVSVKTASDIPKGRIDDCMKALADVTVAAPIHVGDIILENVADTGVNIVATRSFRG</sequence>
<dbReference type="RefSeq" id="WP_154495310.1">
    <property type="nucleotide sequence ID" value="NZ_VUMU01000003.1"/>
</dbReference>
<dbReference type="InterPro" id="IPR036593">
    <property type="entry name" value="CPE0013-like_sf"/>
</dbReference>
<dbReference type="SUPFAM" id="SSF53706">
    <property type="entry name" value="Formate dehydrogenase/DMSO reductase, domains 1-3"/>
    <property type="match status" value="1"/>
</dbReference>
<accession>A0A6L5YGH6</accession>
<dbReference type="InterPro" id="IPR012460">
    <property type="entry name" value="DUF1667"/>
</dbReference>
<dbReference type="PANTHER" id="PTHR39450">
    <property type="entry name" value="MOLYBDOPTERIN OXIDOREDUCTASE, 4FE-4S CLUSTER-BINDING SUBUNIT"/>
    <property type="match status" value="1"/>
</dbReference>